<gene>
    <name evidence="2" type="ORF">J0X27_02425</name>
</gene>
<evidence type="ECO:0000313" key="3">
    <source>
        <dbReference type="Proteomes" id="UP000663191"/>
    </source>
</evidence>
<reference evidence="2 3" key="1">
    <citation type="journal article" date="2006" name="Int. J. Syst. Evol. Microbiol.">
        <title>Haloterrigena longa sp. nov. and Haloterrigena limicola sp. nov., extremely halophilic archaea isolated from a salt lake.</title>
        <authorList>
            <person name="Cui H.L."/>
            <person name="Tohty D."/>
            <person name="Zhou P.J."/>
            <person name="Liu S.J."/>
        </authorList>
    </citation>
    <scope>NUCLEOTIDE SEQUENCE [LARGE SCALE GENOMIC DNA]</scope>
    <source>
        <strain evidence="2 3">ABH32</strain>
    </source>
</reference>
<dbReference type="SUPFAM" id="SSF103647">
    <property type="entry name" value="TSP type-3 repeat"/>
    <property type="match status" value="1"/>
</dbReference>
<name>A0A8A2UCW3_9EURY</name>
<feature type="region of interest" description="Disordered" evidence="1">
    <location>
        <begin position="20"/>
        <end position="50"/>
    </location>
</feature>
<sequence>MKQSRRAFVVVLVGIGSGCVGTRQSSPTTTESDTDGDGVPDRADRYPNDSRRAFRDHSREGTYTLRPGQFSATALTNSPEASGEVLHYDVEVEGDTEVDCLVFEREAYDAYAAGARDVPIVSEYSRTGVTKTTLTRTLDKGEYLFSLDYTSQVTAPSEQSVTVNLYLELAEPADQ</sequence>
<keyword evidence="3" id="KW-1185">Reference proteome</keyword>
<dbReference type="RefSeq" id="WP_207270890.1">
    <property type="nucleotide sequence ID" value="NZ_CP071463.1"/>
</dbReference>
<dbReference type="Proteomes" id="UP000663191">
    <property type="component" value="Chromosome"/>
</dbReference>
<feature type="compositionally biased region" description="Polar residues" evidence="1">
    <location>
        <begin position="22"/>
        <end position="31"/>
    </location>
</feature>
<dbReference type="KEGG" id="hlo:J0X27_02425"/>
<feature type="compositionally biased region" description="Basic and acidic residues" evidence="1">
    <location>
        <begin position="39"/>
        <end position="50"/>
    </location>
</feature>
<dbReference type="AlphaFoldDB" id="A0A8A2UCW3"/>
<dbReference type="InterPro" id="IPR028974">
    <property type="entry name" value="TSP_type-3_rpt"/>
</dbReference>
<organism evidence="2 3">
    <name type="scientific">Natrinema longum</name>
    <dbReference type="NCBI Taxonomy" id="370324"/>
    <lineage>
        <taxon>Archaea</taxon>
        <taxon>Methanobacteriati</taxon>
        <taxon>Methanobacteriota</taxon>
        <taxon>Stenosarchaea group</taxon>
        <taxon>Halobacteria</taxon>
        <taxon>Halobacteriales</taxon>
        <taxon>Natrialbaceae</taxon>
        <taxon>Natrinema</taxon>
    </lineage>
</organism>
<dbReference type="EMBL" id="CP071463">
    <property type="protein sequence ID" value="QSW85718.1"/>
    <property type="molecule type" value="Genomic_DNA"/>
</dbReference>
<evidence type="ECO:0000256" key="1">
    <source>
        <dbReference type="SAM" id="MobiDB-lite"/>
    </source>
</evidence>
<protein>
    <recommendedName>
        <fullName evidence="4">Lipoprotein</fullName>
    </recommendedName>
</protein>
<proteinExistence type="predicted"/>
<dbReference type="PROSITE" id="PS51257">
    <property type="entry name" value="PROKAR_LIPOPROTEIN"/>
    <property type="match status" value="1"/>
</dbReference>
<accession>A0A8A2UCW3</accession>
<dbReference type="GeneID" id="63182563"/>
<dbReference type="GO" id="GO:0005509">
    <property type="term" value="F:calcium ion binding"/>
    <property type="evidence" value="ECO:0007669"/>
    <property type="project" value="InterPro"/>
</dbReference>
<evidence type="ECO:0000313" key="2">
    <source>
        <dbReference type="EMBL" id="QSW85718.1"/>
    </source>
</evidence>
<evidence type="ECO:0008006" key="4">
    <source>
        <dbReference type="Google" id="ProtNLM"/>
    </source>
</evidence>
<dbReference type="OrthoDB" id="275814at2157"/>